<comment type="caution">
    <text evidence="1">The sequence shown here is derived from an EMBL/GenBank/DDBJ whole genome shotgun (WGS) entry which is preliminary data.</text>
</comment>
<dbReference type="PATRIC" id="fig|1398.26.peg.1947"/>
<dbReference type="EMBL" id="LQYG01000113">
    <property type="protein sequence ID" value="KYC59411.1"/>
    <property type="molecule type" value="Genomic_DNA"/>
</dbReference>
<sequence length="86" mass="9591">MKNSPVSAPGARSIKRHWLGTAACRFLLQKMEGRNLIQYANFARTVFSQPCTGPLFLPQLYLESNGTKAYVKLFLEISGEKGQNSL</sequence>
<protein>
    <submittedName>
        <fullName evidence="1">Uncharacterized protein</fullName>
    </submittedName>
</protein>
<accession>A0A150JQN9</accession>
<gene>
    <name evidence="1" type="ORF">B4098_2653</name>
</gene>
<reference evidence="1 2" key="1">
    <citation type="submission" date="2016-01" db="EMBL/GenBank/DDBJ databases">
        <title>Genome Sequences of Twelve Sporeforming Bacillus Species Isolated from Foods.</title>
        <authorList>
            <person name="Berendsen E.M."/>
            <person name="Wells-Bennik M.H."/>
            <person name="Krawcyk A.O."/>
            <person name="De Jong A."/>
            <person name="Holsappel S."/>
            <person name="Eijlander R.T."/>
            <person name="Kuipers O.P."/>
        </authorList>
    </citation>
    <scope>NUCLEOTIDE SEQUENCE [LARGE SCALE GENOMIC DNA]</scope>
    <source>
        <strain evidence="1 2">B4098</strain>
    </source>
</reference>
<name>A0A150JQN9_HEYCO</name>
<evidence type="ECO:0000313" key="2">
    <source>
        <dbReference type="Proteomes" id="UP000075288"/>
    </source>
</evidence>
<dbReference type="Proteomes" id="UP000075288">
    <property type="component" value="Unassembled WGS sequence"/>
</dbReference>
<evidence type="ECO:0000313" key="1">
    <source>
        <dbReference type="EMBL" id="KYC59411.1"/>
    </source>
</evidence>
<organism evidence="1 2">
    <name type="scientific">Heyndrickxia coagulans</name>
    <name type="common">Weizmannia coagulans</name>
    <dbReference type="NCBI Taxonomy" id="1398"/>
    <lineage>
        <taxon>Bacteria</taxon>
        <taxon>Bacillati</taxon>
        <taxon>Bacillota</taxon>
        <taxon>Bacilli</taxon>
        <taxon>Bacillales</taxon>
        <taxon>Bacillaceae</taxon>
        <taxon>Heyndrickxia</taxon>
    </lineage>
</organism>
<dbReference type="AlphaFoldDB" id="A0A150JQN9"/>
<proteinExistence type="predicted"/>